<dbReference type="InterPro" id="IPR039519">
    <property type="entry name" value="YokE-like_PH"/>
</dbReference>
<evidence type="ECO:0000259" key="3">
    <source>
        <dbReference type="Pfam" id="PF14470"/>
    </source>
</evidence>
<keyword evidence="5" id="KW-1185">Reference proteome</keyword>
<dbReference type="Proteomes" id="UP000198850">
    <property type="component" value="Unassembled WGS sequence"/>
</dbReference>
<dbReference type="OrthoDB" id="669357at2"/>
<dbReference type="EMBL" id="FNRA01000002">
    <property type="protein sequence ID" value="SEA18576.1"/>
    <property type="molecule type" value="Genomic_DNA"/>
</dbReference>
<reference evidence="4 5" key="1">
    <citation type="submission" date="2016-10" db="EMBL/GenBank/DDBJ databases">
        <authorList>
            <person name="de Groot N.N."/>
        </authorList>
    </citation>
    <scope>NUCLEOTIDE SEQUENCE [LARGE SCALE GENOMIC DNA]</scope>
    <source>
        <strain evidence="4 5">DSM 19033</strain>
    </source>
</reference>
<gene>
    <name evidence="4" type="ORF">SAMN05443550_102236</name>
</gene>
<evidence type="ECO:0000313" key="5">
    <source>
        <dbReference type="Proteomes" id="UP000198850"/>
    </source>
</evidence>
<sequence>MILIDRFLSDEQDPKAVEKVLGKLNDMLTTNEELIYLAVQKKPAVNLLPDCIALSNKRIFYCEPANFGITMNFKDISWKSIKEVSFKEELFGSKFICVPQHGENIITEYIPKVQARKLYQAAYEQLEGYKEQQLLAEQEERRAQQPVAAIEIPVQEIIPEELPAAAFVPPAAVVEEQEDETTLKLRKLKTLYDKQLITQEEYEAKKADILDSF</sequence>
<dbReference type="InterPro" id="IPR018649">
    <property type="entry name" value="SHOCT"/>
</dbReference>
<dbReference type="AlphaFoldDB" id="A0A1H3Z4I1"/>
<feature type="domain" description="YokE-like PH" evidence="3">
    <location>
        <begin position="28"/>
        <end position="123"/>
    </location>
</feature>
<dbReference type="Pfam" id="PF14470">
    <property type="entry name" value="bPH_3"/>
    <property type="match status" value="1"/>
</dbReference>
<dbReference type="Pfam" id="PF09851">
    <property type="entry name" value="SHOCT"/>
    <property type="match status" value="1"/>
</dbReference>
<evidence type="ECO:0000256" key="1">
    <source>
        <dbReference type="SAM" id="Coils"/>
    </source>
</evidence>
<dbReference type="RefSeq" id="WP_090555391.1">
    <property type="nucleotide sequence ID" value="NZ_FNRA01000002.1"/>
</dbReference>
<evidence type="ECO:0000313" key="4">
    <source>
        <dbReference type="EMBL" id="SEA18576.1"/>
    </source>
</evidence>
<evidence type="ECO:0000259" key="2">
    <source>
        <dbReference type="Pfam" id="PF09851"/>
    </source>
</evidence>
<dbReference type="STRING" id="425514.SAMN05443550_102236"/>
<keyword evidence="1" id="KW-0175">Coiled coil</keyword>
<protein>
    <submittedName>
        <fullName evidence="4">Short C-terminal domain-containing protein</fullName>
    </submittedName>
</protein>
<name>A0A1H3Z4I1_9SPHI</name>
<feature type="domain" description="SHOCT" evidence="2">
    <location>
        <begin position="184"/>
        <end position="210"/>
    </location>
</feature>
<organism evidence="4 5">
    <name type="scientific">Pedobacter hartonius</name>
    <dbReference type="NCBI Taxonomy" id="425514"/>
    <lineage>
        <taxon>Bacteria</taxon>
        <taxon>Pseudomonadati</taxon>
        <taxon>Bacteroidota</taxon>
        <taxon>Sphingobacteriia</taxon>
        <taxon>Sphingobacteriales</taxon>
        <taxon>Sphingobacteriaceae</taxon>
        <taxon>Pedobacter</taxon>
    </lineage>
</organism>
<feature type="coiled-coil region" evidence="1">
    <location>
        <begin position="112"/>
        <end position="139"/>
    </location>
</feature>
<accession>A0A1H3Z4I1</accession>
<proteinExistence type="predicted"/>